<gene>
    <name evidence="4" type="ORF">METZ01_LOCUS127454</name>
</gene>
<dbReference type="Gene3D" id="3.40.50.12780">
    <property type="entry name" value="N-terminal domain of ligase-like"/>
    <property type="match status" value="1"/>
</dbReference>
<dbReference type="PANTHER" id="PTHR43201:SF5">
    <property type="entry name" value="MEDIUM-CHAIN ACYL-COA LIGASE ACSF2, MITOCHONDRIAL"/>
    <property type="match status" value="1"/>
</dbReference>
<dbReference type="EMBL" id="UINC01017876">
    <property type="protein sequence ID" value="SVA74600.1"/>
    <property type="molecule type" value="Genomic_DNA"/>
</dbReference>
<organism evidence="4">
    <name type="scientific">marine metagenome</name>
    <dbReference type="NCBI Taxonomy" id="408172"/>
    <lineage>
        <taxon>unclassified sequences</taxon>
        <taxon>metagenomes</taxon>
        <taxon>ecological metagenomes</taxon>
    </lineage>
</organism>
<dbReference type="Pfam" id="PF00501">
    <property type="entry name" value="AMP-binding"/>
    <property type="match status" value="1"/>
</dbReference>
<evidence type="ECO:0000313" key="4">
    <source>
        <dbReference type="EMBL" id="SVA74600.1"/>
    </source>
</evidence>
<name>A0A381YCK2_9ZZZZ</name>
<feature type="domain" description="AMP-dependent synthetase/ligase" evidence="3">
    <location>
        <begin position="8"/>
        <end position="280"/>
    </location>
</feature>
<dbReference type="PROSITE" id="PS00455">
    <property type="entry name" value="AMP_BINDING"/>
    <property type="match status" value="1"/>
</dbReference>
<dbReference type="InterPro" id="IPR000873">
    <property type="entry name" value="AMP-dep_synth/lig_dom"/>
</dbReference>
<reference evidence="4" key="1">
    <citation type="submission" date="2018-05" db="EMBL/GenBank/DDBJ databases">
        <authorList>
            <person name="Lanie J.A."/>
            <person name="Ng W.-L."/>
            <person name="Kazmierczak K.M."/>
            <person name="Andrzejewski T.M."/>
            <person name="Davidsen T.M."/>
            <person name="Wayne K.J."/>
            <person name="Tettelin H."/>
            <person name="Glass J.I."/>
            <person name="Rusch D."/>
            <person name="Podicherti R."/>
            <person name="Tsui H.-C.T."/>
            <person name="Winkler M.E."/>
        </authorList>
    </citation>
    <scope>NUCLEOTIDE SEQUENCE</scope>
</reference>
<protein>
    <recommendedName>
        <fullName evidence="3">AMP-dependent synthetase/ligase domain-containing protein</fullName>
    </recommendedName>
</protein>
<dbReference type="InterPro" id="IPR020845">
    <property type="entry name" value="AMP-binding_CS"/>
</dbReference>
<comment type="similarity">
    <text evidence="1">Belongs to the ATP-dependent AMP-binding enzyme family.</text>
</comment>
<evidence type="ECO:0000256" key="2">
    <source>
        <dbReference type="ARBA" id="ARBA00022598"/>
    </source>
</evidence>
<dbReference type="InterPro" id="IPR042099">
    <property type="entry name" value="ANL_N_sf"/>
</dbReference>
<dbReference type="AlphaFoldDB" id="A0A381YCK2"/>
<evidence type="ECO:0000259" key="3">
    <source>
        <dbReference type="Pfam" id="PF00501"/>
    </source>
</evidence>
<sequence>MNVAALLQKTARSFGTSPAVSHGAQLCLTYAALADRVQRLAAGFTGRFGLVQGDRVGIAMTNCPAFTEVLYAIWHAGLVAVPINAKLHQREVSYIIENSGARLCMVNRGLEATVGPLCNVTGMLGDVITTDSPEYDQLIRVDPVPLVDVDPTEPAWLFYTSGTTGRPKGAVLSHRNLLVMTLSYFADLESLCHTDSIIHSAPLSHGSGLYGIAHLAKGANQVIPESSGFDPAEINELLKNQPGSGFFFAPTMIVRLLSADVLSDTALANLRTIIYGGGPMYT</sequence>
<dbReference type="GO" id="GO:0031956">
    <property type="term" value="F:medium-chain fatty acid-CoA ligase activity"/>
    <property type="evidence" value="ECO:0007669"/>
    <property type="project" value="TreeGrafter"/>
</dbReference>
<feature type="non-terminal residue" evidence="4">
    <location>
        <position position="282"/>
    </location>
</feature>
<dbReference type="PANTHER" id="PTHR43201">
    <property type="entry name" value="ACYL-COA SYNTHETASE"/>
    <property type="match status" value="1"/>
</dbReference>
<keyword evidence="2" id="KW-0436">Ligase</keyword>
<dbReference type="SUPFAM" id="SSF56801">
    <property type="entry name" value="Acetyl-CoA synthetase-like"/>
    <property type="match status" value="1"/>
</dbReference>
<accession>A0A381YCK2</accession>
<evidence type="ECO:0000256" key="1">
    <source>
        <dbReference type="ARBA" id="ARBA00006432"/>
    </source>
</evidence>
<dbReference type="GO" id="GO:0006631">
    <property type="term" value="P:fatty acid metabolic process"/>
    <property type="evidence" value="ECO:0007669"/>
    <property type="project" value="TreeGrafter"/>
</dbReference>
<proteinExistence type="inferred from homology"/>